<evidence type="ECO:0000313" key="4">
    <source>
        <dbReference type="EnsemblMetazoa" id="CapteP175107"/>
    </source>
</evidence>
<dbReference type="OrthoDB" id="159395at2759"/>
<dbReference type="HOGENOM" id="CLU_900930_0_0_1"/>
<dbReference type="STRING" id="283909.R7U5R6"/>
<dbReference type="InterPro" id="IPR039034">
    <property type="entry name" value="INPP4"/>
</dbReference>
<evidence type="ECO:0000313" key="3">
    <source>
        <dbReference type="EMBL" id="ELU01715.1"/>
    </source>
</evidence>
<dbReference type="GO" id="GO:0016316">
    <property type="term" value="F:phosphatidylinositol-3,4-bisphosphate 4-phosphatase activity"/>
    <property type="evidence" value="ECO:0007669"/>
    <property type="project" value="InterPro"/>
</dbReference>
<evidence type="ECO:0000313" key="5">
    <source>
        <dbReference type="Proteomes" id="UP000014760"/>
    </source>
</evidence>
<dbReference type="OMA" id="FMHESSI"/>
<dbReference type="PANTHER" id="PTHR12187">
    <property type="entry name" value="AGAP000124-PA"/>
    <property type="match status" value="1"/>
</dbReference>
<dbReference type="AlphaFoldDB" id="R7U5R6"/>
<name>R7U5R6_CAPTE</name>
<dbReference type="EnsemblMetazoa" id="CapteT175107">
    <property type="protein sequence ID" value="CapteP175107"/>
    <property type="gene ID" value="CapteG175107"/>
</dbReference>
<sequence length="309" mass="35018">MHTIKYRRDVVFCQALTAAIAGFATKFTSNFTDRSFLNQLMKIGILLNFESLLSCHSDELGMLEDYSVGARDLEQVTFIVRAKDNEENSPEVHSGKRGGYVVHIFLPLLIFQSLPLELQRGRQIRVTSVIFSVGINEQATLAERFGDTTVQEMVNAENYRKLHAYHEKYQDIVAPSDEAPSAKGLPLEQMLRHLHINVMSKKTKNVEILHFAAEICRKMNGIRFVSCKSAKDRTSMAVTLECIQILQREQDLASHAFLHALECLRSEGVRRENTVKNTGVRKYAFNSLQLLSIPKLYRPPNGTFGNVQT</sequence>
<reference evidence="3 5" key="2">
    <citation type="journal article" date="2013" name="Nature">
        <title>Insights into bilaterian evolution from three spiralian genomes.</title>
        <authorList>
            <person name="Simakov O."/>
            <person name="Marletaz F."/>
            <person name="Cho S.J."/>
            <person name="Edsinger-Gonzales E."/>
            <person name="Havlak P."/>
            <person name="Hellsten U."/>
            <person name="Kuo D.H."/>
            <person name="Larsson T."/>
            <person name="Lv J."/>
            <person name="Arendt D."/>
            <person name="Savage R."/>
            <person name="Osoegawa K."/>
            <person name="de Jong P."/>
            <person name="Grimwood J."/>
            <person name="Chapman J.A."/>
            <person name="Shapiro H."/>
            <person name="Aerts A."/>
            <person name="Otillar R.P."/>
            <person name="Terry A.Y."/>
            <person name="Boore J.L."/>
            <person name="Grigoriev I.V."/>
            <person name="Lindberg D.R."/>
            <person name="Seaver E.C."/>
            <person name="Weisblat D.A."/>
            <person name="Putnam N.H."/>
            <person name="Rokhsar D.S."/>
        </authorList>
    </citation>
    <scope>NUCLEOTIDE SEQUENCE</scope>
    <source>
        <strain evidence="3 5">I ESC-2004</strain>
    </source>
</reference>
<evidence type="ECO:0000256" key="2">
    <source>
        <dbReference type="ARBA" id="ARBA00023098"/>
    </source>
</evidence>
<dbReference type="GO" id="GO:0005737">
    <property type="term" value="C:cytoplasm"/>
    <property type="evidence" value="ECO:0007669"/>
    <property type="project" value="TreeGrafter"/>
</dbReference>
<organism evidence="3">
    <name type="scientific">Capitella teleta</name>
    <name type="common">Polychaete worm</name>
    <dbReference type="NCBI Taxonomy" id="283909"/>
    <lineage>
        <taxon>Eukaryota</taxon>
        <taxon>Metazoa</taxon>
        <taxon>Spiralia</taxon>
        <taxon>Lophotrochozoa</taxon>
        <taxon>Annelida</taxon>
        <taxon>Polychaeta</taxon>
        <taxon>Sedentaria</taxon>
        <taxon>Scolecida</taxon>
        <taxon>Capitellidae</taxon>
        <taxon>Capitella</taxon>
    </lineage>
</organism>
<keyword evidence="5" id="KW-1185">Reference proteome</keyword>
<protein>
    <submittedName>
        <fullName evidence="3 4">Uncharacterized protein</fullName>
    </submittedName>
</protein>
<proteinExistence type="predicted"/>
<keyword evidence="2" id="KW-0443">Lipid metabolism</keyword>
<accession>R7U5R6</accession>
<keyword evidence="1" id="KW-0378">Hydrolase</keyword>
<gene>
    <name evidence="3" type="ORF">CAPTEDRAFT_175107</name>
</gene>
<dbReference type="EMBL" id="AMQN01009152">
    <property type="status" value="NOT_ANNOTATED_CDS"/>
    <property type="molecule type" value="Genomic_DNA"/>
</dbReference>
<reference evidence="5" key="1">
    <citation type="submission" date="2012-12" db="EMBL/GenBank/DDBJ databases">
        <authorList>
            <person name="Hellsten U."/>
            <person name="Grimwood J."/>
            <person name="Chapman J.A."/>
            <person name="Shapiro H."/>
            <person name="Aerts A."/>
            <person name="Otillar R.P."/>
            <person name="Terry A.Y."/>
            <person name="Boore J.L."/>
            <person name="Simakov O."/>
            <person name="Marletaz F."/>
            <person name="Cho S.-J."/>
            <person name="Edsinger-Gonzales E."/>
            <person name="Havlak P."/>
            <person name="Kuo D.-H."/>
            <person name="Larsson T."/>
            <person name="Lv J."/>
            <person name="Arendt D."/>
            <person name="Savage R."/>
            <person name="Osoegawa K."/>
            <person name="de Jong P."/>
            <person name="Lindberg D.R."/>
            <person name="Seaver E.C."/>
            <person name="Weisblat D.A."/>
            <person name="Putnam N.H."/>
            <person name="Grigoriev I.V."/>
            <person name="Rokhsar D.S."/>
        </authorList>
    </citation>
    <scope>NUCLEOTIDE SEQUENCE</scope>
    <source>
        <strain evidence="5">I ESC-2004</strain>
    </source>
</reference>
<dbReference type="Proteomes" id="UP000014760">
    <property type="component" value="Unassembled WGS sequence"/>
</dbReference>
<reference evidence="4" key="3">
    <citation type="submission" date="2015-06" db="UniProtKB">
        <authorList>
            <consortium name="EnsemblMetazoa"/>
        </authorList>
    </citation>
    <scope>IDENTIFICATION</scope>
</reference>
<dbReference type="PANTHER" id="PTHR12187:SF11">
    <property type="entry name" value="PHOSPHATIDYLINOSITOL-3,4-BISPHOSPHATE 4-PHOSPHATASE"/>
    <property type="match status" value="1"/>
</dbReference>
<dbReference type="EMBL" id="KB304756">
    <property type="protein sequence ID" value="ELU01715.1"/>
    <property type="molecule type" value="Genomic_DNA"/>
</dbReference>
<evidence type="ECO:0000256" key="1">
    <source>
        <dbReference type="ARBA" id="ARBA00022801"/>
    </source>
</evidence>